<dbReference type="AlphaFoldDB" id="A0A9Q3E0V9"/>
<feature type="compositionally biased region" description="Basic and acidic residues" evidence="1">
    <location>
        <begin position="87"/>
        <end position="104"/>
    </location>
</feature>
<keyword evidence="3" id="KW-1185">Reference proteome</keyword>
<proteinExistence type="predicted"/>
<evidence type="ECO:0000256" key="1">
    <source>
        <dbReference type="SAM" id="MobiDB-lite"/>
    </source>
</evidence>
<accession>A0A9Q3E0V9</accession>
<name>A0A9Q3E0V9_9BASI</name>
<dbReference type="Proteomes" id="UP000765509">
    <property type="component" value="Unassembled WGS sequence"/>
</dbReference>
<evidence type="ECO:0000313" key="3">
    <source>
        <dbReference type="Proteomes" id="UP000765509"/>
    </source>
</evidence>
<dbReference type="EMBL" id="AVOT02022329">
    <property type="protein sequence ID" value="MBW0511683.1"/>
    <property type="molecule type" value="Genomic_DNA"/>
</dbReference>
<feature type="region of interest" description="Disordered" evidence="1">
    <location>
        <begin position="79"/>
        <end position="135"/>
    </location>
</feature>
<comment type="caution">
    <text evidence="2">The sequence shown here is derived from an EMBL/GenBank/DDBJ whole genome shotgun (WGS) entry which is preliminary data.</text>
</comment>
<sequence>MKIIHVTAEASNLHSQPDTSAVNSLKEISLKYKIIINKDHKPQENHRAQEKWIVSISKPKESSELNKISKNIIKKQQINVNTYGQEAPKEESGKPTKDDHDKNESGFPQEVINTSTRFFKVSPPEPSLKEDNKNIKRLQPPFSYFKDIYPRPTLKIK</sequence>
<evidence type="ECO:0000313" key="2">
    <source>
        <dbReference type="EMBL" id="MBW0511683.1"/>
    </source>
</evidence>
<gene>
    <name evidence="2" type="ORF">O181_051398</name>
</gene>
<protein>
    <submittedName>
        <fullName evidence="2">Uncharacterized protein</fullName>
    </submittedName>
</protein>
<organism evidence="2 3">
    <name type="scientific">Austropuccinia psidii MF-1</name>
    <dbReference type="NCBI Taxonomy" id="1389203"/>
    <lineage>
        <taxon>Eukaryota</taxon>
        <taxon>Fungi</taxon>
        <taxon>Dikarya</taxon>
        <taxon>Basidiomycota</taxon>
        <taxon>Pucciniomycotina</taxon>
        <taxon>Pucciniomycetes</taxon>
        <taxon>Pucciniales</taxon>
        <taxon>Sphaerophragmiaceae</taxon>
        <taxon>Austropuccinia</taxon>
    </lineage>
</organism>
<reference evidence="2" key="1">
    <citation type="submission" date="2021-03" db="EMBL/GenBank/DDBJ databases">
        <title>Draft genome sequence of rust myrtle Austropuccinia psidii MF-1, a brazilian biotype.</title>
        <authorList>
            <person name="Quecine M.C."/>
            <person name="Pachon D.M.R."/>
            <person name="Bonatelli M.L."/>
            <person name="Correr F.H."/>
            <person name="Franceschini L.M."/>
            <person name="Leite T.F."/>
            <person name="Margarido G.R.A."/>
            <person name="Almeida C.A."/>
            <person name="Ferrarezi J.A."/>
            <person name="Labate C.A."/>
        </authorList>
    </citation>
    <scope>NUCLEOTIDE SEQUENCE</scope>
    <source>
        <strain evidence="2">MF-1</strain>
    </source>
</reference>